<organism evidence="1 2">
    <name type="scientific">Sorangium cellulosum</name>
    <name type="common">Polyangium cellulosum</name>
    <dbReference type="NCBI Taxonomy" id="56"/>
    <lineage>
        <taxon>Bacteria</taxon>
        <taxon>Pseudomonadati</taxon>
        <taxon>Myxococcota</taxon>
        <taxon>Polyangia</taxon>
        <taxon>Polyangiales</taxon>
        <taxon>Polyangiaceae</taxon>
        <taxon>Sorangium</taxon>
    </lineage>
</organism>
<proteinExistence type="predicted"/>
<evidence type="ECO:0000313" key="2">
    <source>
        <dbReference type="Proteomes" id="UP000075635"/>
    </source>
</evidence>
<gene>
    <name evidence="1" type="ORF">BE17_39600</name>
</gene>
<name>A0A150S0V2_SORCE</name>
<dbReference type="AlphaFoldDB" id="A0A150S0V2"/>
<dbReference type="Proteomes" id="UP000075635">
    <property type="component" value="Unassembled WGS sequence"/>
</dbReference>
<comment type="caution">
    <text evidence="1">The sequence shown here is derived from an EMBL/GenBank/DDBJ whole genome shotgun (WGS) entry which is preliminary data.</text>
</comment>
<protein>
    <submittedName>
        <fullName evidence="1">Uncharacterized protein</fullName>
    </submittedName>
</protein>
<accession>A0A150S0V2</accession>
<sequence>MASAAGPSCAELGHLEGVGEAVCPELAGPGDVLGASFSADARANAKVRTFVQAAKDMAAVS</sequence>
<feature type="non-terminal residue" evidence="1">
    <location>
        <position position="61"/>
    </location>
</feature>
<evidence type="ECO:0000313" key="1">
    <source>
        <dbReference type="EMBL" id="KYF85708.1"/>
    </source>
</evidence>
<dbReference type="EMBL" id="JEMB01001648">
    <property type="protein sequence ID" value="KYF85708.1"/>
    <property type="molecule type" value="Genomic_DNA"/>
</dbReference>
<reference evidence="1 2" key="1">
    <citation type="submission" date="2014-02" db="EMBL/GenBank/DDBJ databases">
        <title>The small core and large imbalanced accessory genome model reveals a collaborative survival strategy of Sorangium cellulosum strains in nature.</title>
        <authorList>
            <person name="Han K."/>
            <person name="Peng R."/>
            <person name="Blom J."/>
            <person name="Li Y.-Z."/>
        </authorList>
    </citation>
    <scope>NUCLEOTIDE SEQUENCE [LARGE SCALE GENOMIC DNA]</scope>
    <source>
        <strain evidence="1 2">So0011-07</strain>
    </source>
</reference>